<gene>
    <name evidence="2" type="ORF">SAMN04488071_0145</name>
</gene>
<evidence type="ECO:0000259" key="1">
    <source>
        <dbReference type="Pfam" id="PF08241"/>
    </source>
</evidence>
<dbReference type="GO" id="GO:0008757">
    <property type="term" value="F:S-adenosylmethionine-dependent methyltransferase activity"/>
    <property type="evidence" value="ECO:0007669"/>
    <property type="project" value="InterPro"/>
</dbReference>
<keyword evidence="2" id="KW-0808">Transferase</keyword>
<dbReference type="STRING" id="637679.GCA_001550055_00743"/>
<sequence>MSTSANFVGSVPTFYDEGLGPVLFHHYANDISARAAAHGPGSVLELAAGTGIVTQALRRALPAGATITATDLNPPMLGVAQNKLKGEAGVNFQPANAQDLPFDDGMFDMLVCQFGIMFFPDKLQSLMEARRVLKPGGRYIFNVWDSWANNPFAELTHNTVAQFFETDPPTFYQVPFGYHDVAAIEATVRDAGFSDVTHTRLCHQSPIKDIGQFAKALVFGNPIREEILDRGGDPDAVVNAIERALQTAFGQSGSTPLEAIVFTAVR</sequence>
<name>A0A1G6T7L6_9PROT</name>
<dbReference type="EMBL" id="FNAK01000001">
    <property type="protein sequence ID" value="SDD25031.1"/>
    <property type="molecule type" value="Genomic_DNA"/>
</dbReference>
<dbReference type="CDD" id="cd02440">
    <property type="entry name" value="AdoMet_MTases"/>
    <property type="match status" value="1"/>
</dbReference>
<dbReference type="SUPFAM" id="SSF53335">
    <property type="entry name" value="S-adenosyl-L-methionine-dependent methyltransferases"/>
    <property type="match status" value="1"/>
</dbReference>
<accession>A0A1G6T7L6</accession>
<proteinExistence type="predicted"/>
<dbReference type="Pfam" id="PF08241">
    <property type="entry name" value="Methyltransf_11"/>
    <property type="match status" value="1"/>
</dbReference>
<keyword evidence="3" id="KW-1185">Reference proteome</keyword>
<dbReference type="GO" id="GO:0032259">
    <property type="term" value="P:methylation"/>
    <property type="evidence" value="ECO:0007669"/>
    <property type="project" value="UniProtKB-KW"/>
</dbReference>
<dbReference type="InterPro" id="IPR013216">
    <property type="entry name" value="Methyltransf_11"/>
</dbReference>
<dbReference type="RefSeq" id="WP_074519240.1">
    <property type="nucleotide sequence ID" value="NZ_FNAK01000001.1"/>
</dbReference>
<evidence type="ECO:0000313" key="2">
    <source>
        <dbReference type="EMBL" id="SDD25031.1"/>
    </source>
</evidence>
<dbReference type="InterPro" id="IPR029063">
    <property type="entry name" value="SAM-dependent_MTases_sf"/>
</dbReference>
<protein>
    <submittedName>
        <fullName evidence="2">Ubiquinone/menaquinone biosynthesis C-methylase UbiE</fullName>
    </submittedName>
</protein>
<dbReference type="Gene3D" id="3.40.50.150">
    <property type="entry name" value="Vaccinia Virus protein VP39"/>
    <property type="match status" value="1"/>
</dbReference>
<dbReference type="Proteomes" id="UP000183685">
    <property type="component" value="Unassembled WGS sequence"/>
</dbReference>
<dbReference type="OrthoDB" id="9787738at2"/>
<dbReference type="PANTHER" id="PTHR43591">
    <property type="entry name" value="METHYLTRANSFERASE"/>
    <property type="match status" value="1"/>
</dbReference>
<dbReference type="AlphaFoldDB" id="A0A1G6T7L6"/>
<keyword evidence="2" id="KW-0489">Methyltransferase</keyword>
<organism evidence="2 3">
    <name type="scientific">Kordiimonas lacus</name>
    <dbReference type="NCBI Taxonomy" id="637679"/>
    <lineage>
        <taxon>Bacteria</taxon>
        <taxon>Pseudomonadati</taxon>
        <taxon>Pseudomonadota</taxon>
        <taxon>Alphaproteobacteria</taxon>
        <taxon>Kordiimonadales</taxon>
        <taxon>Kordiimonadaceae</taxon>
        <taxon>Kordiimonas</taxon>
    </lineage>
</organism>
<feature type="domain" description="Methyltransferase type 11" evidence="1">
    <location>
        <begin position="44"/>
        <end position="141"/>
    </location>
</feature>
<evidence type="ECO:0000313" key="3">
    <source>
        <dbReference type="Proteomes" id="UP000183685"/>
    </source>
</evidence>
<reference evidence="2 3" key="1">
    <citation type="submission" date="2016-10" db="EMBL/GenBank/DDBJ databases">
        <authorList>
            <person name="de Groot N.N."/>
        </authorList>
    </citation>
    <scope>NUCLEOTIDE SEQUENCE [LARGE SCALE GENOMIC DNA]</scope>
    <source>
        <strain evidence="2 3">CGMCC 1.9109</strain>
    </source>
</reference>
<dbReference type="PANTHER" id="PTHR43591:SF24">
    <property type="entry name" value="2-METHOXY-6-POLYPRENYL-1,4-BENZOQUINOL METHYLASE, MITOCHONDRIAL"/>
    <property type="match status" value="1"/>
</dbReference>
<keyword evidence="2" id="KW-0830">Ubiquinone</keyword>